<evidence type="ECO:0000256" key="4">
    <source>
        <dbReference type="ARBA" id="ARBA00022737"/>
    </source>
</evidence>
<keyword evidence="3 17" id="KW-0479">Metal-binding</keyword>
<evidence type="ECO:0000256" key="13">
    <source>
        <dbReference type="ARBA" id="ARBA00023204"/>
    </source>
</evidence>
<dbReference type="Gene3D" id="1.20.1580.10">
    <property type="entry name" value="ABC transporter ATPase like domain"/>
    <property type="match status" value="3"/>
</dbReference>
<proteinExistence type="inferred from homology"/>
<keyword evidence="18" id="KW-0175">Coiled coil</keyword>
<evidence type="ECO:0000256" key="9">
    <source>
        <dbReference type="ARBA" id="ARBA00022833"/>
    </source>
</evidence>
<dbReference type="InterPro" id="IPR017871">
    <property type="entry name" value="ABC_transporter-like_CS"/>
</dbReference>
<evidence type="ECO:0000259" key="19">
    <source>
        <dbReference type="PROSITE" id="PS50893"/>
    </source>
</evidence>
<reference evidence="20 21" key="1">
    <citation type="submission" date="2020-08" db="EMBL/GenBank/DDBJ databases">
        <title>Functional genomics of gut bacteria from endangered species of beetles.</title>
        <authorList>
            <person name="Carlos-Shanley C."/>
        </authorList>
    </citation>
    <scope>NUCLEOTIDE SEQUENCE [LARGE SCALE GENOMIC DNA]</scope>
    <source>
        <strain evidence="20 21">S00152</strain>
    </source>
</reference>
<name>A0ABR6AYB7_9BACI</name>
<dbReference type="RefSeq" id="WP_039169061.1">
    <property type="nucleotide sequence ID" value="NZ_JACJIG010000001.1"/>
</dbReference>
<keyword evidence="6 17" id="KW-0227">DNA damage</keyword>
<dbReference type="SUPFAM" id="SSF52540">
    <property type="entry name" value="P-loop containing nucleoside triphosphate hydrolases"/>
    <property type="match status" value="2"/>
</dbReference>
<keyword evidence="10 17" id="KW-0067">ATP-binding</keyword>
<keyword evidence="9 17" id="KW-0862">Zinc</keyword>
<feature type="zinc finger region" description="C4-type" evidence="17">
    <location>
        <begin position="252"/>
        <end position="279"/>
    </location>
</feature>
<evidence type="ECO:0000256" key="18">
    <source>
        <dbReference type="SAM" id="Coils"/>
    </source>
</evidence>
<dbReference type="InterPro" id="IPR041552">
    <property type="entry name" value="UvrA_DNA-bd"/>
</dbReference>
<dbReference type="PANTHER" id="PTHR43152">
    <property type="entry name" value="UVRABC SYSTEM PROTEIN A"/>
    <property type="match status" value="1"/>
</dbReference>
<dbReference type="Gene3D" id="1.10.8.280">
    <property type="entry name" value="ABC transporter ATPase domain-like"/>
    <property type="match status" value="1"/>
</dbReference>
<dbReference type="Gene3D" id="3.30.190.20">
    <property type="match status" value="1"/>
</dbReference>
<dbReference type="SMART" id="SM00382">
    <property type="entry name" value="AAA"/>
    <property type="match status" value="2"/>
</dbReference>
<dbReference type="Proteomes" id="UP000517315">
    <property type="component" value="Unassembled WGS sequence"/>
</dbReference>
<comment type="caution">
    <text evidence="20">The sequence shown here is derived from an EMBL/GenBank/DDBJ whole genome shotgun (WGS) entry which is preliminary data.</text>
</comment>
<dbReference type="Pfam" id="PF17760">
    <property type="entry name" value="UvrA_inter"/>
    <property type="match status" value="1"/>
</dbReference>
<keyword evidence="4 17" id="KW-0677">Repeat</keyword>
<accession>A0ABR6AYB7</accession>
<feature type="coiled-coil region" evidence="18">
    <location>
        <begin position="178"/>
        <end position="205"/>
    </location>
</feature>
<dbReference type="CDD" id="cd03271">
    <property type="entry name" value="ABC_UvrA_II"/>
    <property type="match status" value="1"/>
</dbReference>
<evidence type="ECO:0000313" key="20">
    <source>
        <dbReference type="EMBL" id="MBA8916880.1"/>
    </source>
</evidence>
<evidence type="ECO:0000256" key="8">
    <source>
        <dbReference type="ARBA" id="ARBA00022771"/>
    </source>
</evidence>
<keyword evidence="5 17" id="KW-0547">Nucleotide-binding</keyword>
<comment type="subunit">
    <text evidence="17">Forms a heterotetramer with UvrB during the search for lesions.</text>
</comment>
<evidence type="ECO:0000256" key="2">
    <source>
        <dbReference type="ARBA" id="ARBA00022490"/>
    </source>
</evidence>
<evidence type="ECO:0000256" key="16">
    <source>
        <dbReference type="ARBA" id="ARBA00042156"/>
    </source>
</evidence>
<dbReference type="PANTHER" id="PTHR43152:SF3">
    <property type="entry name" value="UVRABC SYSTEM PROTEIN A"/>
    <property type="match status" value="1"/>
</dbReference>
<dbReference type="InterPro" id="IPR004602">
    <property type="entry name" value="UvrA"/>
</dbReference>
<keyword evidence="12 17" id="KW-0238">DNA-binding</keyword>
<evidence type="ECO:0000256" key="17">
    <source>
        <dbReference type="HAMAP-Rule" id="MF_00205"/>
    </source>
</evidence>
<dbReference type="EMBL" id="JACJIG010000001">
    <property type="protein sequence ID" value="MBA8916880.1"/>
    <property type="molecule type" value="Genomic_DNA"/>
</dbReference>
<keyword evidence="17" id="KW-0742">SOS response</keyword>
<comment type="similarity">
    <text evidence="14 17">Belongs to the ABC transporter superfamily. UvrA family.</text>
</comment>
<gene>
    <name evidence="17" type="primary">uvrA</name>
    <name evidence="20" type="ORF">HNP39_000592</name>
</gene>
<feature type="zinc finger region" description="C4-type" evidence="17">
    <location>
        <begin position="738"/>
        <end position="764"/>
    </location>
</feature>
<keyword evidence="8 17" id="KW-0863">Zinc-finger</keyword>
<evidence type="ECO:0000256" key="6">
    <source>
        <dbReference type="ARBA" id="ARBA00022763"/>
    </source>
</evidence>
<feature type="domain" description="ABC transporter" evidence="19">
    <location>
        <begin position="604"/>
        <end position="935"/>
    </location>
</feature>
<comment type="subcellular location">
    <subcellularLocation>
        <location evidence="1 17">Cytoplasm</location>
    </subcellularLocation>
</comment>
<keyword evidence="13 17" id="KW-0234">DNA repair</keyword>
<evidence type="ECO:0000256" key="14">
    <source>
        <dbReference type="ARBA" id="ARBA00038000"/>
    </source>
</evidence>
<comment type="function">
    <text evidence="17">The UvrABC repair system catalyzes the recognition and processing of DNA lesions. UvrA is an ATPase and a DNA-binding protein. A damage recognition complex composed of 2 UvrA and 2 UvrB subunits scans DNA for abnormalities. When the presence of a lesion has been verified by UvrB, the UvrA molecules dissociate.</text>
</comment>
<keyword evidence="7 17" id="KW-0228">DNA excision</keyword>
<feature type="binding site" evidence="17">
    <location>
        <begin position="639"/>
        <end position="646"/>
    </location>
    <ligand>
        <name>ATP</name>
        <dbReference type="ChEBI" id="CHEBI:30616"/>
    </ligand>
</feature>
<evidence type="ECO:0000256" key="10">
    <source>
        <dbReference type="ARBA" id="ARBA00022840"/>
    </source>
</evidence>
<evidence type="ECO:0000313" key="21">
    <source>
        <dbReference type="Proteomes" id="UP000517315"/>
    </source>
</evidence>
<dbReference type="Pfam" id="PF17755">
    <property type="entry name" value="UvrA_DNA-bind"/>
    <property type="match status" value="1"/>
</dbReference>
<dbReference type="PROSITE" id="PS50893">
    <property type="entry name" value="ABC_TRANSPORTER_2"/>
    <property type="match status" value="2"/>
</dbReference>
<organism evidence="20 21">
    <name type="scientific">Bacillus aerius</name>
    <dbReference type="NCBI Taxonomy" id="293388"/>
    <lineage>
        <taxon>Bacteria</taxon>
        <taxon>Bacillati</taxon>
        <taxon>Bacillota</taxon>
        <taxon>Bacilli</taxon>
        <taxon>Bacillales</taxon>
        <taxon>Bacillaceae</taxon>
        <taxon>Bacillus</taxon>
    </lineage>
</organism>
<protein>
    <recommendedName>
        <fullName evidence="15 17">UvrABC system protein A</fullName>
        <shortName evidence="17">UvrA protein</shortName>
    </recommendedName>
    <alternativeName>
        <fullName evidence="16 17">Excinuclease ABC subunit A</fullName>
    </alternativeName>
</protein>
<evidence type="ECO:0000256" key="12">
    <source>
        <dbReference type="ARBA" id="ARBA00023125"/>
    </source>
</evidence>
<keyword evidence="11 17" id="KW-0267">Excision nuclease</keyword>
<keyword evidence="2 17" id="KW-0963">Cytoplasm</keyword>
<evidence type="ECO:0000256" key="7">
    <source>
        <dbReference type="ARBA" id="ARBA00022769"/>
    </source>
</evidence>
<dbReference type="NCBIfam" id="NF001503">
    <property type="entry name" value="PRK00349.1"/>
    <property type="match status" value="1"/>
</dbReference>
<keyword evidence="21" id="KW-1185">Reference proteome</keyword>
<feature type="binding site" evidence="17">
    <location>
        <begin position="33"/>
        <end position="40"/>
    </location>
    <ligand>
        <name>ATP</name>
        <dbReference type="ChEBI" id="CHEBI:30616"/>
    </ligand>
</feature>
<feature type="domain" description="ABC transporter" evidence="19">
    <location>
        <begin position="294"/>
        <end position="593"/>
    </location>
</feature>
<dbReference type="InterPro" id="IPR003439">
    <property type="entry name" value="ABC_transporter-like_ATP-bd"/>
</dbReference>
<dbReference type="PROSITE" id="PS00211">
    <property type="entry name" value="ABC_TRANSPORTER_1"/>
    <property type="match status" value="2"/>
</dbReference>
<evidence type="ECO:0000256" key="15">
    <source>
        <dbReference type="ARBA" id="ARBA00039316"/>
    </source>
</evidence>
<dbReference type="NCBIfam" id="TIGR00630">
    <property type="entry name" value="uvra"/>
    <property type="match status" value="1"/>
</dbReference>
<dbReference type="HAMAP" id="MF_00205">
    <property type="entry name" value="UvrA"/>
    <property type="match status" value="1"/>
</dbReference>
<sequence length="958" mass="106822">MAMERIEVKGARAHNLKNIDVNIPRDQLVVITGLSGSGKSSLAFDTIYAEGQRRYVESLSAYARQFLGQMDKPDVDAIEGLSPAISIDQKTTSRNPRSTVGTVTEIYDYLRLLYARVGKPICPIHGIEITSQTIEQMTDRILEYPERTKLQVLAPIVSGRKGTHVKVLDQIRKQGYVRVRVDGEMEDLSEEIELEKNKKHSIEVVIDRIVVKEGVAARLSDSLETALRLGEGRVMIDVIGQEELLFSEHHACPHCGFSIGELEPRMFSFNSPFGACPSCDGLGSKLEVDPELVIPNKDLTLRQHAIAPWEPQSSQYYPQLLEAVCTHYGIDMDIPVKDIPAHLFDKILYGSGSELIYFKYENDFGQVRENEIEFEGVLRNIERRYKETSSDYIREQMEKYMANQPCPTCKGYRLKKETLAVLINGKHIGEMTDLSVSDALDFYEKIELSEKDLQIAQLILREIKERLSFLNNVGLDYLTLSRSAGTLSGGEAQRIRLATQIGSRLTGVLYILDEPSIGLHQRDNDRLIGTLKNMRDIGNTLIVVEHDEDTMLAADYLIDIGPGAGVHGGEVISAGTPEEVMKDPKSLTGQYLSGEKFIPLPIERRKPDGRFIEIKGAKENNLKNVNAKFPLGVFTAVTGVSGSGKSTLVNEILLKSLAQKLHRAKAKPGQHKEIKGMDHLDKVIDIDQSPIGRTPRSNPATYTGVFDDVRDVFAQTNEAKVRGYKKGRFSFNVKGGRCEACRGDGIIKIEMHFLPDVYVPCEVCHGKRYNRETLEVTYKGKNISDVLEMTVEDALQFFENIPKIKRKLQTIFDVGLGYITLGQPATTLSGGEAQRVKLASELHRRSNGRSLYILDEPTTGLHVDDIARLLKVLQRLVENGDTVLVIEHNLDIIKAADYLVDLGPEGGAGGGTIIASGTPEHIAKEEASYTGRYLKPILERDRERMKQLVKETESVTSS</sequence>
<dbReference type="InterPro" id="IPR027417">
    <property type="entry name" value="P-loop_NTPase"/>
</dbReference>
<dbReference type="InterPro" id="IPR041102">
    <property type="entry name" value="UvrA_inter"/>
</dbReference>
<dbReference type="InterPro" id="IPR003593">
    <property type="entry name" value="AAA+_ATPase"/>
</dbReference>
<evidence type="ECO:0000256" key="1">
    <source>
        <dbReference type="ARBA" id="ARBA00004496"/>
    </source>
</evidence>
<evidence type="ECO:0000256" key="11">
    <source>
        <dbReference type="ARBA" id="ARBA00022881"/>
    </source>
</evidence>
<dbReference type="CDD" id="cd03270">
    <property type="entry name" value="ABC_UvrA_I"/>
    <property type="match status" value="1"/>
</dbReference>
<evidence type="ECO:0000256" key="3">
    <source>
        <dbReference type="ARBA" id="ARBA00022723"/>
    </source>
</evidence>
<evidence type="ECO:0000256" key="5">
    <source>
        <dbReference type="ARBA" id="ARBA00022741"/>
    </source>
</evidence>
<dbReference type="Gene3D" id="3.40.50.300">
    <property type="entry name" value="P-loop containing nucleotide triphosphate hydrolases"/>
    <property type="match status" value="3"/>
</dbReference>